<dbReference type="EC" id="1.4.3.1" evidence="8"/>
<dbReference type="EMBL" id="JAPFRF010000002">
    <property type="protein sequence ID" value="KAJ7341834.1"/>
    <property type="molecule type" value="Genomic_DNA"/>
</dbReference>
<feature type="binding site" evidence="13">
    <location>
        <begin position="91"/>
        <end position="92"/>
    </location>
    <ligand>
        <name>FAD</name>
        <dbReference type="ChEBI" id="CHEBI:57692"/>
    </ligand>
</feature>
<dbReference type="GO" id="GO:0019478">
    <property type="term" value="P:D-amino acid catabolic process"/>
    <property type="evidence" value="ECO:0007669"/>
    <property type="project" value="UniProtKB-ARBA"/>
</dbReference>
<comment type="catalytic activity">
    <reaction evidence="11">
        <text>D-aspartate + O2 + H2O = oxaloacetate + H2O2 + NH4(+)</text>
        <dbReference type="Rhea" id="RHEA:12512"/>
        <dbReference type="ChEBI" id="CHEBI:15377"/>
        <dbReference type="ChEBI" id="CHEBI:15379"/>
        <dbReference type="ChEBI" id="CHEBI:16240"/>
        <dbReference type="ChEBI" id="CHEBI:16452"/>
        <dbReference type="ChEBI" id="CHEBI:28938"/>
        <dbReference type="ChEBI" id="CHEBI:29990"/>
        <dbReference type="EC" id="1.4.3.1"/>
    </reaction>
    <physiologicalReaction direction="left-to-right" evidence="11">
        <dbReference type="Rhea" id="RHEA:12513"/>
    </physiologicalReaction>
</comment>
<dbReference type="PROSITE" id="PS00677">
    <property type="entry name" value="DAO"/>
    <property type="match status" value="1"/>
</dbReference>
<evidence type="ECO:0000256" key="12">
    <source>
        <dbReference type="ARBA" id="ARBA00049882"/>
    </source>
</evidence>
<dbReference type="GO" id="GO:0006533">
    <property type="term" value="P:L-aspartate catabolic process"/>
    <property type="evidence" value="ECO:0007669"/>
    <property type="project" value="TreeGrafter"/>
</dbReference>
<evidence type="ECO:0000256" key="4">
    <source>
        <dbReference type="ARBA" id="ARBA00022630"/>
    </source>
</evidence>
<name>A0A9Q0Y3Q1_9SAUR</name>
<feature type="binding site" evidence="13">
    <location>
        <position position="356"/>
    </location>
    <ligand>
        <name>D-dopa</name>
        <dbReference type="ChEBI" id="CHEBI:149689"/>
    </ligand>
</feature>
<comment type="cofactor">
    <cofactor evidence="1 13">
        <name>FAD</name>
        <dbReference type="ChEBI" id="CHEBI:57692"/>
    </cofactor>
</comment>
<comment type="subcellular location">
    <subcellularLocation>
        <location evidence="2">Peroxisome matrix</location>
    </subcellularLocation>
</comment>
<evidence type="ECO:0000256" key="7">
    <source>
        <dbReference type="ARBA" id="ARBA00023140"/>
    </source>
</evidence>
<evidence type="ECO:0000256" key="3">
    <source>
        <dbReference type="ARBA" id="ARBA00006730"/>
    </source>
</evidence>
<dbReference type="GO" id="GO:0071949">
    <property type="term" value="F:FAD binding"/>
    <property type="evidence" value="ECO:0007669"/>
    <property type="project" value="InterPro"/>
</dbReference>
<keyword evidence="16" id="KW-1185">Reference proteome</keyword>
<gene>
    <name evidence="15" type="ORF">JRQ81_007234</name>
</gene>
<dbReference type="GO" id="GO:0005782">
    <property type="term" value="C:peroxisomal matrix"/>
    <property type="evidence" value="ECO:0007669"/>
    <property type="project" value="UniProtKB-SubCell"/>
</dbReference>
<dbReference type="PIRSF" id="PIRSF000189">
    <property type="entry name" value="D-aa_oxidase"/>
    <property type="match status" value="1"/>
</dbReference>
<dbReference type="InterPro" id="IPR006076">
    <property type="entry name" value="FAD-dep_OxRdtase"/>
</dbReference>
<accession>A0A9Q0Y3Q1</accession>
<reference evidence="15" key="1">
    <citation type="journal article" date="2023" name="DNA Res.">
        <title>Chromosome-level genome assembly of Phrynocephalus forsythii using third-generation DNA sequencing and Hi-C analysis.</title>
        <authorList>
            <person name="Qi Y."/>
            <person name="Zhao W."/>
            <person name="Zhao Y."/>
            <person name="Niu C."/>
            <person name="Cao S."/>
            <person name="Zhang Y."/>
        </authorList>
    </citation>
    <scope>NUCLEOTIDE SEQUENCE</scope>
    <source>
        <tissue evidence="15">Muscle</tissue>
    </source>
</reference>
<evidence type="ECO:0000256" key="10">
    <source>
        <dbReference type="ARBA" id="ARBA00046214"/>
    </source>
</evidence>
<dbReference type="Gene3D" id="3.30.9.10">
    <property type="entry name" value="D-Amino Acid Oxidase, subunit A, domain 2"/>
    <property type="match status" value="1"/>
</dbReference>
<evidence type="ECO:0000256" key="2">
    <source>
        <dbReference type="ARBA" id="ARBA00004253"/>
    </source>
</evidence>
<dbReference type="Gene3D" id="3.40.50.720">
    <property type="entry name" value="NAD(P)-binding Rossmann-like Domain"/>
    <property type="match status" value="1"/>
</dbReference>
<dbReference type="GO" id="GO:0008445">
    <property type="term" value="F:D-aspartate oxidase activity"/>
    <property type="evidence" value="ECO:0007669"/>
    <property type="project" value="UniProtKB-EC"/>
</dbReference>
<dbReference type="PANTHER" id="PTHR11530">
    <property type="entry name" value="D-AMINO ACID OXIDASE"/>
    <property type="match status" value="1"/>
</dbReference>
<dbReference type="InterPro" id="IPR006181">
    <property type="entry name" value="D-amino_acid_oxidase_CS"/>
</dbReference>
<comment type="similarity">
    <text evidence="3">Belongs to the DAMOX/DASOX family.</text>
</comment>
<feature type="binding site" evidence="13">
    <location>
        <position position="326"/>
    </location>
    <ligand>
        <name>D-dopa</name>
        <dbReference type="ChEBI" id="CHEBI:149689"/>
    </ligand>
</feature>
<keyword evidence="4" id="KW-0285">Flavoprotein</keyword>
<dbReference type="SUPFAM" id="SSF51971">
    <property type="entry name" value="Nucleotide-binding domain"/>
    <property type="match status" value="1"/>
</dbReference>
<dbReference type="Pfam" id="PF01266">
    <property type="entry name" value="DAO"/>
    <property type="match status" value="1"/>
</dbReference>
<evidence type="ECO:0000256" key="11">
    <source>
        <dbReference type="ARBA" id="ARBA00047522"/>
    </source>
</evidence>
<evidence type="ECO:0000259" key="14">
    <source>
        <dbReference type="Pfam" id="PF01266"/>
    </source>
</evidence>
<organism evidence="15 16">
    <name type="scientific">Phrynocephalus forsythii</name>
    <dbReference type="NCBI Taxonomy" id="171643"/>
    <lineage>
        <taxon>Eukaryota</taxon>
        <taxon>Metazoa</taxon>
        <taxon>Chordata</taxon>
        <taxon>Craniata</taxon>
        <taxon>Vertebrata</taxon>
        <taxon>Euteleostomi</taxon>
        <taxon>Lepidosauria</taxon>
        <taxon>Squamata</taxon>
        <taxon>Bifurcata</taxon>
        <taxon>Unidentata</taxon>
        <taxon>Episquamata</taxon>
        <taxon>Toxicofera</taxon>
        <taxon>Iguania</taxon>
        <taxon>Acrodonta</taxon>
        <taxon>Agamidae</taxon>
        <taxon>Agaminae</taxon>
        <taxon>Phrynocephalus</taxon>
    </lineage>
</organism>
<sequence length="389" mass="42847">MAGGSSWSRPLNPCFSPCCFPFVSACKAVRIKCPKSGRNRICISRRKNMTKAKIAVIGAGLIGLSTAVSISDSLPDCSVAVIAEKFTPNTTSDVAAGILIPHVYPETPVPRQKQWFRETFDYLSGIGNSSEASEAGIHWLSGWQIFKTTPAEKMPFWADVVLGFRSMTEKELQKFPEHQFGQAFTTLKCDCPPYLIWMEKRLKANGGQVRARKIEDLWELHSDYDVIVNCSGIGSRKLTGDLEIYPTRGQVLKVHAPWVKHFIREGDGPAYIYPGVHTVTLGGTKQKENWDLASDPTTSKSIFGQCCALEPSLWAAQDIKVRVGLRPSRPAVRVQKETLFRGNEKLPVVHNYGHGGGGFSVHWGTAKEATQLVKECIAALETPSGKAKL</sequence>
<evidence type="ECO:0000256" key="6">
    <source>
        <dbReference type="ARBA" id="ARBA00023002"/>
    </source>
</evidence>
<protein>
    <recommendedName>
        <fullName evidence="9">D-aspartate oxidase</fullName>
        <ecNumber evidence="8">1.4.3.1</ecNumber>
    </recommendedName>
</protein>
<comment type="caution">
    <text evidence="15">The sequence shown here is derived from an EMBL/GenBank/DDBJ whole genome shotgun (WGS) entry which is preliminary data.</text>
</comment>
<keyword evidence="7" id="KW-0576">Peroxisome</keyword>
<evidence type="ECO:0000256" key="9">
    <source>
        <dbReference type="ARBA" id="ARBA00044541"/>
    </source>
</evidence>
<evidence type="ECO:0000256" key="1">
    <source>
        <dbReference type="ARBA" id="ARBA00001974"/>
    </source>
</evidence>
<dbReference type="AlphaFoldDB" id="A0A9Q0Y3Q1"/>
<dbReference type="SUPFAM" id="SSF54373">
    <property type="entry name" value="FAD-linked reductases, C-terminal domain"/>
    <property type="match status" value="1"/>
</dbReference>
<dbReference type="OrthoDB" id="2015447at2759"/>
<feature type="domain" description="FAD dependent oxidoreductase" evidence="14">
    <location>
        <begin position="53"/>
        <end position="372"/>
    </location>
</feature>
<evidence type="ECO:0000256" key="13">
    <source>
        <dbReference type="PIRSR" id="PIRSR000189-1"/>
    </source>
</evidence>
<evidence type="ECO:0000256" key="5">
    <source>
        <dbReference type="ARBA" id="ARBA00022827"/>
    </source>
</evidence>
<dbReference type="Proteomes" id="UP001142489">
    <property type="component" value="Unassembled WGS sequence"/>
</dbReference>
<evidence type="ECO:0000313" key="16">
    <source>
        <dbReference type="Proteomes" id="UP001142489"/>
    </source>
</evidence>
<proteinExistence type="inferred from homology"/>
<dbReference type="PANTHER" id="PTHR11530:SF11">
    <property type="entry name" value="D-ASPARTATE OXIDASE"/>
    <property type="match status" value="1"/>
</dbReference>
<comment type="catalytic activity">
    <reaction evidence="12">
        <text>D-glutamate + O2 + H2O = 2-oxoglutarate + H2O2 + NH4(+)</text>
        <dbReference type="Rhea" id="RHEA:10028"/>
        <dbReference type="ChEBI" id="CHEBI:15377"/>
        <dbReference type="ChEBI" id="CHEBI:15379"/>
        <dbReference type="ChEBI" id="CHEBI:16240"/>
        <dbReference type="ChEBI" id="CHEBI:16810"/>
        <dbReference type="ChEBI" id="CHEBI:28938"/>
        <dbReference type="ChEBI" id="CHEBI:29986"/>
    </reaction>
    <physiologicalReaction direction="left-to-right" evidence="12">
        <dbReference type="Rhea" id="RHEA:10029"/>
    </physiologicalReaction>
</comment>
<comment type="function">
    <text evidence="10">Selectively catalyzes the oxidative deamination of acidic amino acids. Suppresses the level of D-aspartate in the brain, an amino acid that can act as an agonist for glutamate receptors. Protects the organism from the toxicity of D-amino acids. May also function in the intestine.</text>
</comment>
<evidence type="ECO:0000313" key="15">
    <source>
        <dbReference type="EMBL" id="KAJ7341834.1"/>
    </source>
</evidence>
<evidence type="ECO:0000256" key="8">
    <source>
        <dbReference type="ARBA" id="ARBA00044520"/>
    </source>
</evidence>
<feature type="binding site" evidence="13">
    <location>
        <position position="271"/>
    </location>
    <ligand>
        <name>D-dopa</name>
        <dbReference type="ChEBI" id="CHEBI:149689"/>
    </ligand>
</feature>
<keyword evidence="5 13" id="KW-0274">FAD</keyword>
<keyword evidence="6" id="KW-0560">Oxidoreductase</keyword>
<dbReference type="InterPro" id="IPR023209">
    <property type="entry name" value="DAO"/>
</dbReference>